<evidence type="ECO:0000256" key="11">
    <source>
        <dbReference type="SAM" id="MobiDB-lite"/>
    </source>
</evidence>
<dbReference type="Pfam" id="PF09382">
    <property type="entry name" value="RQC"/>
    <property type="match status" value="1"/>
</dbReference>
<evidence type="ECO:0000259" key="13">
    <source>
        <dbReference type="PROSITE" id="PS51192"/>
    </source>
</evidence>
<organism evidence="15 16">
    <name type="scientific">Ciona intestinalis</name>
    <name type="common">Transparent sea squirt</name>
    <name type="synonym">Ascidia intestinalis</name>
    <dbReference type="NCBI Taxonomy" id="7719"/>
    <lineage>
        <taxon>Eukaryota</taxon>
        <taxon>Metazoa</taxon>
        <taxon>Chordata</taxon>
        <taxon>Tunicata</taxon>
        <taxon>Ascidiacea</taxon>
        <taxon>Phlebobranchia</taxon>
        <taxon>Cionidae</taxon>
        <taxon>Ciona</taxon>
    </lineage>
</organism>
<dbReference type="InterPro" id="IPR018982">
    <property type="entry name" value="RQC_domain"/>
</dbReference>
<dbReference type="PROSITE" id="PS51192">
    <property type="entry name" value="HELICASE_ATP_BIND_1"/>
    <property type="match status" value="1"/>
</dbReference>
<dbReference type="FunFam" id="3.40.50.300:FF:003431">
    <property type="entry name" value="ATP-dependent DNA helicase"/>
    <property type="match status" value="1"/>
</dbReference>
<reference evidence="15" key="4">
    <citation type="submission" date="2025-09" db="UniProtKB">
        <authorList>
            <consortium name="Ensembl"/>
        </authorList>
    </citation>
    <scope>IDENTIFICATION</scope>
</reference>
<accession>A0A1W2WIL3</accession>
<dbReference type="SMART" id="SM00956">
    <property type="entry name" value="RQC"/>
    <property type="match status" value="1"/>
</dbReference>
<feature type="region of interest" description="Disordered" evidence="11">
    <location>
        <begin position="1078"/>
        <end position="1118"/>
    </location>
</feature>
<reference evidence="16" key="1">
    <citation type="journal article" date="2002" name="Science">
        <title>The draft genome of Ciona intestinalis: insights into chordate and vertebrate origins.</title>
        <authorList>
            <person name="Dehal P."/>
            <person name="Satou Y."/>
            <person name="Campbell R.K."/>
            <person name="Chapman J."/>
            <person name="Degnan B."/>
            <person name="De Tomaso A."/>
            <person name="Davidson B."/>
            <person name="Di Gregorio A."/>
            <person name="Gelpke M."/>
            <person name="Goodstein D.M."/>
            <person name="Harafuji N."/>
            <person name="Hastings K.E."/>
            <person name="Ho I."/>
            <person name="Hotta K."/>
            <person name="Huang W."/>
            <person name="Kawashima T."/>
            <person name="Lemaire P."/>
            <person name="Martinez D."/>
            <person name="Meinertzhagen I.A."/>
            <person name="Necula S."/>
            <person name="Nonaka M."/>
            <person name="Putnam N."/>
            <person name="Rash S."/>
            <person name="Saiga H."/>
            <person name="Satake M."/>
            <person name="Terry A."/>
            <person name="Yamada L."/>
            <person name="Wang H.G."/>
            <person name="Awazu S."/>
            <person name="Azumi K."/>
            <person name="Boore J."/>
            <person name="Branno M."/>
            <person name="Chin-Bow S."/>
            <person name="DeSantis R."/>
            <person name="Doyle S."/>
            <person name="Francino P."/>
            <person name="Keys D.N."/>
            <person name="Haga S."/>
            <person name="Hayashi H."/>
            <person name="Hino K."/>
            <person name="Imai K.S."/>
            <person name="Inaba K."/>
            <person name="Kano S."/>
            <person name="Kobayashi K."/>
            <person name="Kobayashi M."/>
            <person name="Lee B.I."/>
            <person name="Makabe K.W."/>
            <person name="Manohar C."/>
            <person name="Matassi G."/>
            <person name="Medina M."/>
            <person name="Mochizuki Y."/>
            <person name="Mount S."/>
            <person name="Morishita T."/>
            <person name="Miura S."/>
            <person name="Nakayama A."/>
            <person name="Nishizaka S."/>
            <person name="Nomoto H."/>
            <person name="Ohta F."/>
            <person name="Oishi K."/>
            <person name="Rigoutsos I."/>
            <person name="Sano M."/>
            <person name="Sasaki A."/>
            <person name="Sasakura Y."/>
            <person name="Shoguchi E."/>
            <person name="Shin-i T."/>
            <person name="Spagnuolo A."/>
            <person name="Stainier D."/>
            <person name="Suzuki M.M."/>
            <person name="Tassy O."/>
            <person name="Takatori N."/>
            <person name="Tokuoka M."/>
            <person name="Yagi K."/>
            <person name="Yoshizaki F."/>
            <person name="Wada S."/>
            <person name="Zhang C."/>
            <person name="Hyatt P.D."/>
            <person name="Larimer F."/>
            <person name="Detter C."/>
            <person name="Doggett N."/>
            <person name="Glavina T."/>
            <person name="Hawkins T."/>
            <person name="Richardson P."/>
            <person name="Lucas S."/>
            <person name="Kohara Y."/>
            <person name="Levine M."/>
            <person name="Satoh N."/>
            <person name="Rokhsar D.S."/>
        </authorList>
    </citation>
    <scope>NUCLEOTIDE SEQUENCE [LARGE SCALE GENOMIC DNA]</scope>
</reference>
<dbReference type="KEGG" id="cin:100179894"/>
<keyword evidence="16" id="KW-1185">Reference proteome</keyword>
<comment type="catalytic activity">
    <reaction evidence="9">
        <text>Couples ATP hydrolysis with the unwinding of duplex DNA by translocating in the 3'-5' direction.</text>
        <dbReference type="EC" id="5.6.2.4"/>
    </reaction>
</comment>
<dbReference type="InterPro" id="IPR002121">
    <property type="entry name" value="HRDC_dom"/>
</dbReference>
<dbReference type="GO" id="GO:0005634">
    <property type="term" value="C:nucleus"/>
    <property type="evidence" value="ECO:0000318"/>
    <property type="project" value="GO_Central"/>
</dbReference>
<reference evidence="15" key="3">
    <citation type="submission" date="2025-08" db="UniProtKB">
        <authorList>
            <consortium name="Ensembl"/>
        </authorList>
    </citation>
    <scope>IDENTIFICATION</scope>
</reference>
<dbReference type="RefSeq" id="XP_002131753.1">
    <property type="nucleotide sequence ID" value="XM_002131717.4"/>
</dbReference>
<dbReference type="InterPro" id="IPR014001">
    <property type="entry name" value="Helicase_ATP-bd"/>
</dbReference>
<dbReference type="InterPro" id="IPR032284">
    <property type="entry name" value="RecQ_Zn-bd"/>
</dbReference>
<evidence type="ECO:0000256" key="6">
    <source>
        <dbReference type="ARBA" id="ARBA00022840"/>
    </source>
</evidence>
<evidence type="ECO:0000256" key="9">
    <source>
        <dbReference type="ARBA" id="ARBA00034617"/>
    </source>
</evidence>
<dbReference type="Pfam" id="PF00570">
    <property type="entry name" value="HRDC"/>
    <property type="match status" value="1"/>
</dbReference>
<dbReference type="GO" id="GO:0000723">
    <property type="term" value="P:telomere maintenance"/>
    <property type="evidence" value="ECO:0000318"/>
    <property type="project" value="GO_Central"/>
</dbReference>
<dbReference type="GO" id="GO:0005524">
    <property type="term" value="F:ATP binding"/>
    <property type="evidence" value="ECO:0007669"/>
    <property type="project" value="UniProtKB-KW"/>
</dbReference>
<dbReference type="Ensembl" id="ENSCINT00000004562.3">
    <property type="protein sequence ID" value="ENSCINP00000004562.3"/>
    <property type="gene ID" value="ENSCING00000002232.3"/>
</dbReference>
<keyword evidence="6" id="KW-0067">ATP-binding</keyword>
<keyword evidence="4" id="KW-0378">Hydrolase</keyword>
<dbReference type="GO" id="GO:0005737">
    <property type="term" value="C:cytoplasm"/>
    <property type="evidence" value="ECO:0000318"/>
    <property type="project" value="GO_Central"/>
</dbReference>
<dbReference type="EMBL" id="EAAA01001229">
    <property type="status" value="NOT_ANNOTATED_CDS"/>
    <property type="molecule type" value="Genomic_DNA"/>
</dbReference>
<dbReference type="InterPro" id="IPR036388">
    <property type="entry name" value="WH-like_DNA-bd_sf"/>
</dbReference>
<dbReference type="GO" id="GO:0016787">
    <property type="term" value="F:hydrolase activity"/>
    <property type="evidence" value="ECO:0007669"/>
    <property type="project" value="UniProtKB-KW"/>
</dbReference>
<dbReference type="STRING" id="7719.ENSCINP00000004562"/>
<evidence type="ECO:0000313" key="16">
    <source>
        <dbReference type="Proteomes" id="UP000008144"/>
    </source>
</evidence>
<dbReference type="GO" id="GO:0009378">
    <property type="term" value="F:four-way junction helicase activity"/>
    <property type="evidence" value="ECO:0000318"/>
    <property type="project" value="GO_Central"/>
</dbReference>
<dbReference type="GO" id="GO:0003677">
    <property type="term" value="F:DNA binding"/>
    <property type="evidence" value="ECO:0007669"/>
    <property type="project" value="UniProtKB-KW"/>
</dbReference>
<feature type="domain" description="Helicase C-terminal" evidence="14">
    <location>
        <begin position="469"/>
        <end position="618"/>
    </location>
</feature>
<dbReference type="PROSITE" id="PS51194">
    <property type="entry name" value="HELICASE_CTER"/>
    <property type="match status" value="1"/>
</dbReference>
<dbReference type="SMART" id="SM00487">
    <property type="entry name" value="DEXDc"/>
    <property type="match status" value="1"/>
</dbReference>
<name>F6Z6H7_CIOIN</name>
<dbReference type="HOGENOM" id="CLU_001103_14_3_1"/>
<feature type="region of interest" description="Disordered" evidence="11">
    <location>
        <begin position="1143"/>
        <end position="1180"/>
    </location>
</feature>
<dbReference type="FunCoup" id="F6Z6H7">
    <property type="interactions" value="78"/>
</dbReference>
<reference evidence="15" key="2">
    <citation type="journal article" date="2008" name="Genome Biol.">
        <title>Improved genome assembly and evidence-based global gene model set for the chordate Ciona intestinalis: new insight into intron and operon populations.</title>
        <authorList>
            <person name="Satou Y."/>
            <person name="Mineta K."/>
            <person name="Ogasawara M."/>
            <person name="Sasakura Y."/>
            <person name="Shoguchi E."/>
            <person name="Ueno K."/>
            <person name="Yamada L."/>
            <person name="Matsumoto J."/>
            <person name="Wasserscheid J."/>
            <person name="Dewar K."/>
            <person name="Wiley G.B."/>
            <person name="Macmil S.L."/>
            <person name="Roe B.A."/>
            <person name="Zeller R.W."/>
            <person name="Hastings K.E."/>
            <person name="Lemaire P."/>
            <person name="Lindquist E."/>
            <person name="Endo T."/>
            <person name="Hotta K."/>
            <person name="Inaba K."/>
        </authorList>
    </citation>
    <scope>NUCLEOTIDE SEQUENCE [LARGE SCALE GENOMIC DNA]</scope>
    <source>
        <strain evidence="15">wild type</strain>
    </source>
</reference>
<dbReference type="EMBL" id="EAAA01001228">
    <property type="status" value="NOT_ANNOTATED_CDS"/>
    <property type="molecule type" value="Genomic_DNA"/>
</dbReference>
<dbReference type="SMART" id="SM00341">
    <property type="entry name" value="HRDC"/>
    <property type="match status" value="1"/>
</dbReference>
<dbReference type="OrthoDB" id="10261556at2759"/>
<comment type="cofactor">
    <cofactor evidence="1">
        <name>Zn(2+)</name>
        <dbReference type="ChEBI" id="CHEBI:29105"/>
    </cofactor>
</comment>
<dbReference type="GeneID" id="100179894"/>
<dbReference type="Pfam" id="PF00271">
    <property type="entry name" value="Helicase_C"/>
    <property type="match status" value="1"/>
</dbReference>
<proteinExistence type="inferred from homology"/>
<dbReference type="InterPro" id="IPR004589">
    <property type="entry name" value="DNA_helicase_ATP-dep_RecQ"/>
</dbReference>
<evidence type="ECO:0000256" key="1">
    <source>
        <dbReference type="ARBA" id="ARBA00001947"/>
    </source>
</evidence>
<dbReference type="GO" id="GO:0005694">
    <property type="term" value="C:chromosome"/>
    <property type="evidence" value="ECO:0000318"/>
    <property type="project" value="GO_Central"/>
</dbReference>
<feature type="compositionally biased region" description="Low complexity" evidence="11">
    <location>
        <begin position="1102"/>
        <end position="1116"/>
    </location>
</feature>
<dbReference type="Proteomes" id="UP000008144">
    <property type="component" value="Chromosome 14"/>
</dbReference>
<dbReference type="SUPFAM" id="SSF46785">
    <property type="entry name" value="Winged helix' DNA-binding domain"/>
    <property type="match status" value="1"/>
</dbReference>
<dbReference type="InterPro" id="IPR036390">
    <property type="entry name" value="WH_DNA-bd_sf"/>
</dbReference>
<evidence type="ECO:0000256" key="7">
    <source>
        <dbReference type="ARBA" id="ARBA00023125"/>
    </source>
</evidence>
<feature type="domain" description="HRDC" evidence="12">
    <location>
        <begin position="853"/>
        <end position="933"/>
    </location>
</feature>
<gene>
    <name evidence="15" type="primary">LOC100179894</name>
</gene>
<dbReference type="Pfam" id="PF16124">
    <property type="entry name" value="RecQ_Zn_bind"/>
    <property type="match status" value="1"/>
</dbReference>
<dbReference type="Gene3D" id="1.10.150.80">
    <property type="entry name" value="HRDC domain"/>
    <property type="match status" value="1"/>
</dbReference>
<evidence type="ECO:0000313" key="15">
    <source>
        <dbReference type="Ensembl" id="ENSCINP00000004562.3"/>
    </source>
</evidence>
<evidence type="ECO:0000256" key="5">
    <source>
        <dbReference type="ARBA" id="ARBA00022806"/>
    </source>
</evidence>
<dbReference type="FunFam" id="3.40.50.300:FF:000941">
    <property type="entry name" value="Werner syndrome RecQ like helicase"/>
    <property type="match status" value="1"/>
</dbReference>
<evidence type="ECO:0000256" key="10">
    <source>
        <dbReference type="ARBA" id="ARBA00034808"/>
    </source>
</evidence>
<keyword evidence="7" id="KW-0238">DNA-binding</keyword>
<dbReference type="SUPFAM" id="SSF47819">
    <property type="entry name" value="HRDC-like"/>
    <property type="match status" value="1"/>
</dbReference>
<evidence type="ECO:0000259" key="12">
    <source>
        <dbReference type="PROSITE" id="PS50967"/>
    </source>
</evidence>
<dbReference type="GO" id="GO:0043138">
    <property type="term" value="F:3'-5' DNA helicase activity"/>
    <property type="evidence" value="ECO:0000318"/>
    <property type="project" value="GO_Central"/>
</dbReference>
<dbReference type="InterPro" id="IPR029491">
    <property type="entry name" value="Helicase_HTH"/>
</dbReference>
<dbReference type="PROSITE" id="PS50967">
    <property type="entry name" value="HRDC"/>
    <property type="match status" value="1"/>
</dbReference>
<dbReference type="InterPro" id="IPR044876">
    <property type="entry name" value="HRDC_dom_sf"/>
</dbReference>
<dbReference type="InterPro" id="IPR010997">
    <property type="entry name" value="HRDC-like_sf"/>
</dbReference>
<accession>F6Z6H7</accession>
<dbReference type="NCBIfam" id="TIGR00614">
    <property type="entry name" value="recQ_fam"/>
    <property type="match status" value="1"/>
</dbReference>
<comment type="similarity">
    <text evidence="2">Belongs to the helicase family. RecQ subfamily.</text>
</comment>
<keyword evidence="5" id="KW-0347">Helicase</keyword>
<dbReference type="SUPFAM" id="SSF52540">
    <property type="entry name" value="P-loop containing nucleoside triphosphate hydrolases"/>
    <property type="match status" value="1"/>
</dbReference>
<feature type="region of interest" description="Disordered" evidence="11">
    <location>
        <begin position="937"/>
        <end position="963"/>
    </location>
</feature>
<dbReference type="AlphaFoldDB" id="F6Z6H7"/>
<evidence type="ECO:0000256" key="8">
    <source>
        <dbReference type="ARBA" id="ARBA00023235"/>
    </source>
</evidence>
<sequence>MDGPDAVIDCLVNVCDKVQDFIAEIEENKFNLVNWTNQLRDSTDKILSNLSQNLDELRTTLKSQWVKKGEKQTQNSTTLNQIEDCNANQILSTPKSKQEKRTFKFKSVKKSPSLTPGKWSIKDINDFDFESLIQEEEDLKQETEKPVMRKDKVEDLFGDEVDFDLEDIDKIEEMYVGSLESKPSPGFSSSYEKKSSPDCYIIPADYGSCSIADNDFDNIEDSKSSDLDTSTTLDDPKYIAPEKQYTDVLKEYFGHSKFRPMQWKIINTALNDGRDQCVVMATGYGKSLCYQYPPVYLDSTAICISPLISLMEDQVLKLHTSNIPAAFLGSAQKNKQETYRDMMGGKFRVVYITPEYAESCSDVLEELNRNVGISLIAIDEAHCVSQWGHDFRAAYRNLGRLKTILPKVPIIALTATATPEVRKDICNSLHLKNALITCTSFDRVNLYLDVYKKSGDPAADLRGLMKQKTVRNKTVYSFEGPTIIYCPTKKDTAKLGQAVKSLGVRCLIYHAGISMERRSEAHHKFVRDEVECIVATVAFGMGIDKPDVRKIIHYGAPKDIESYYQEIGRAGRDGLPATCHTFFTSGDFNTNRFFLRDISSAKFKDHKAGMILKMEQYLTTTSCRRKAVLSHFDKRAESSIFGTEKCCDNCRSRSKQLKGMGLSVENATPVEEEFDFSKEAQQLFEAVKITGEKFGLGMPVAFICGSKGKKMFDRFTQHPKFGSGGNHSQKWWRALGKSLLNEQYLKEKQMRKGSFGATVEIGPKGQEWIGKRQFSSNLPLMLVPTIDLTNREMRTSSGPSNPTVSTTEGGKTLLPLIPGAGSMSKEKLNKLTLGPYLPTNPTLNVVKKPTTVDKHSGPLYRLLLALRNEIAQDMDIPPHLVANNKDLLELSKARPSTKDRLLRVDGMSVVKVKRIGEPVLVVINSYCTEHEASFDNFDDEDEDFLPPSQAARKRNDTGVPTKPITDTVRTTYNLFHERCLTLEEISKERGLQISTLGTHLGDALSACYPVSFRHLGITEDLINLVEDTVRKPPINSDVSRLVPVKDRLGSSVDWSQLKIIRTYLTHKYGLVAANQPPVATPKPASPAHTVKSKGFQPPVRNSSYNTPSSSSNTQQPGLLQISSKRDFSRSFLETPVQLASNTGSITLTEDSPSTSNYFGERSSTKKRKLPAWGKGTSNNAKKKFTFKRKSNNFL</sequence>
<feature type="compositionally biased region" description="Polar residues" evidence="11">
    <location>
        <begin position="1143"/>
        <end position="1157"/>
    </location>
</feature>
<dbReference type="PANTHER" id="PTHR13710">
    <property type="entry name" value="DNA HELICASE RECQ FAMILY MEMBER"/>
    <property type="match status" value="1"/>
</dbReference>
<evidence type="ECO:0000259" key="14">
    <source>
        <dbReference type="PROSITE" id="PS51194"/>
    </source>
</evidence>
<dbReference type="GO" id="GO:0005654">
    <property type="term" value="C:nucleoplasm"/>
    <property type="evidence" value="ECO:0000318"/>
    <property type="project" value="GO_Central"/>
</dbReference>
<dbReference type="Gene3D" id="1.10.10.10">
    <property type="entry name" value="Winged helix-like DNA-binding domain superfamily/Winged helix DNA-binding domain"/>
    <property type="match status" value="1"/>
</dbReference>
<dbReference type="FunFam" id="1.10.10.10:FF:000513">
    <property type="entry name" value="ATP-dependent DNA helicase"/>
    <property type="match status" value="1"/>
</dbReference>
<dbReference type="GO" id="GO:0000724">
    <property type="term" value="P:double-strand break repair via homologous recombination"/>
    <property type="evidence" value="ECO:0000318"/>
    <property type="project" value="GO_Central"/>
</dbReference>
<dbReference type="OMA" id="VGLTHEI"/>
<dbReference type="PANTHER" id="PTHR13710:SF120">
    <property type="entry name" value="BIFUNCTIONAL 3'-5' EXONUCLEASE_ATP-DEPENDENT HELICASE WRN"/>
    <property type="match status" value="1"/>
</dbReference>
<dbReference type="Pfam" id="PF14493">
    <property type="entry name" value="HTH_40"/>
    <property type="match status" value="1"/>
</dbReference>
<dbReference type="InterPro" id="IPR001650">
    <property type="entry name" value="Helicase_C-like"/>
</dbReference>
<dbReference type="CDD" id="cd18794">
    <property type="entry name" value="SF2_C_RecQ"/>
    <property type="match status" value="1"/>
</dbReference>
<keyword evidence="8" id="KW-0413">Isomerase</keyword>
<dbReference type="EC" id="5.6.2.4" evidence="10"/>
<dbReference type="InterPro" id="IPR027417">
    <property type="entry name" value="P-loop_NTPase"/>
</dbReference>
<dbReference type="SMART" id="SM00490">
    <property type="entry name" value="HELICc"/>
    <property type="match status" value="1"/>
</dbReference>
<protein>
    <recommendedName>
        <fullName evidence="10">DNA 3'-5' helicase</fullName>
        <ecNumber evidence="10">5.6.2.4</ecNumber>
    </recommendedName>
</protein>
<keyword evidence="3" id="KW-0547">Nucleotide-binding</keyword>
<dbReference type="InterPro" id="IPR011545">
    <property type="entry name" value="DEAD/DEAH_box_helicase_dom"/>
</dbReference>
<dbReference type="GeneTree" id="ENSGT00940000159168"/>
<evidence type="ECO:0000256" key="2">
    <source>
        <dbReference type="ARBA" id="ARBA00005446"/>
    </source>
</evidence>
<evidence type="ECO:0000256" key="3">
    <source>
        <dbReference type="ARBA" id="ARBA00022741"/>
    </source>
</evidence>
<dbReference type="GO" id="GO:0006260">
    <property type="term" value="P:DNA replication"/>
    <property type="evidence" value="ECO:0000318"/>
    <property type="project" value="GO_Central"/>
</dbReference>
<dbReference type="Gene3D" id="3.40.50.300">
    <property type="entry name" value="P-loop containing nucleotide triphosphate hydrolases"/>
    <property type="match status" value="2"/>
</dbReference>
<feature type="domain" description="Helicase ATP-binding" evidence="13">
    <location>
        <begin position="267"/>
        <end position="435"/>
    </location>
</feature>
<dbReference type="InParanoid" id="F6Z6H7"/>
<evidence type="ECO:0000256" key="4">
    <source>
        <dbReference type="ARBA" id="ARBA00022801"/>
    </source>
</evidence>
<dbReference type="Pfam" id="PF00270">
    <property type="entry name" value="DEAD"/>
    <property type="match status" value="1"/>
</dbReference>